<evidence type="ECO:0000313" key="3">
    <source>
        <dbReference type="Proteomes" id="UP000044841"/>
    </source>
</evidence>
<organism evidence="2 3">
    <name type="scientific">Rhizoctonia solani</name>
    <dbReference type="NCBI Taxonomy" id="456999"/>
    <lineage>
        <taxon>Eukaryota</taxon>
        <taxon>Fungi</taxon>
        <taxon>Dikarya</taxon>
        <taxon>Basidiomycota</taxon>
        <taxon>Agaricomycotina</taxon>
        <taxon>Agaricomycetes</taxon>
        <taxon>Cantharellales</taxon>
        <taxon>Ceratobasidiaceae</taxon>
        <taxon>Rhizoctonia</taxon>
    </lineage>
</organism>
<feature type="region of interest" description="Disordered" evidence="1">
    <location>
        <begin position="206"/>
        <end position="234"/>
    </location>
</feature>
<dbReference type="Proteomes" id="UP000044841">
    <property type="component" value="Unassembled WGS sequence"/>
</dbReference>
<sequence>MVVHMGFMSYLSQSFVPCKFSRLCILGVDIVGIPVVLVVGLPQSKALAVAGWFGLRVALTGLCYLEYRWDLATRSSQVENTEEKVAAQLPAASPPPELPVTIPEPAAMHDEKAPIDHESGLIEFPCMDRDLAADADREVENGGRTERKISLRSVDSDDTIWSECETPAQMTVELPVVELTEEPVDAEVPERWVGAVQEEVLVKPAPEPVPVPEPEPKLENKIPSPRRKRSKYGGCPLVMRKSTASLCVSAVTAKTEAT</sequence>
<gene>
    <name evidence="2" type="ORF">RSOLAG22IIIB_04576</name>
</gene>
<dbReference type="AlphaFoldDB" id="A0A0K6FYP2"/>
<proteinExistence type="predicted"/>
<protein>
    <submittedName>
        <fullName evidence="2">Uncharacterized protein</fullName>
    </submittedName>
</protein>
<keyword evidence="3" id="KW-1185">Reference proteome</keyword>
<name>A0A0K6FYP2_9AGAM</name>
<accession>A0A0K6FYP2</accession>
<reference evidence="2 3" key="1">
    <citation type="submission" date="2015-07" db="EMBL/GenBank/DDBJ databases">
        <authorList>
            <person name="Noorani M."/>
        </authorList>
    </citation>
    <scope>NUCLEOTIDE SEQUENCE [LARGE SCALE GENOMIC DNA]</scope>
    <source>
        <strain evidence="2">BBA 69670</strain>
    </source>
</reference>
<dbReference type="EMBL" id="CYGV01001234">
    <property type="protein sequence ID" value="CUA71361.1"/>
    <property type="molecule type" value="Genomic_DNA"/>
</dbReference>
<evidence type="ECO:0000313" key="2">
    <source>
        <dbReference type="EMBL" id="CUA71361.1"/>
    </source>
</evidence>
<evidence type="ECO:0000256" key="1">
    <source>
        <dbReference type="SAM" id="MobiDB-lite"/>
    </source>
</evidence>